<sequence>MQGSMVNGTGRVQVISRRVVHAEPPPVPSSVPRTIHLTPWDLRMLSLDYIQKGVLLPKPEPDRRVQPAELVDHLASAFAHALGRFHLFGGRLAVDERADDGTITVSLSCTGEGAEFVHAAAPGVTAADISGALYIPRELVASLFPLNGLSSADAASSVDDGEDSDSRRRRAPLLAAQVTELADAVFVAVSLNHAVGDGTTFRHRQHVVRLERSGGGAGATTMSPHPLPVLERWFLDTCPVPVPLPFAKLEHAIRGYDRATTLHECFFHFSAESVRKLKAAANSEVRSGEGGADAAMVVTTISSLQALLAHLWRSVSRARRLEPSQETAYVLLIGCRGRVKGIPPAGYVGNAVVPCKVTSTAGEIQAKGLGWTAWRLNRAVVSFDEAALVRESVKRWVREPRLAYNTDMLSVAAVGTGSSPRFDVYGNDFGWGKPPLTVRSGPGNKLDGKTSVFEGRGGGGAMALEVCLAPNTLARLVADGEFMDAVTVP</sequence>
<dbReference type="EMBL" id="CAJGYO010000014">
    <property type="protein sequence ID" value="CAD6267501.1"/>
    <property type="molecule type" value="Genomic_DNA"/>
</dbReference>
<keyword evidence="3" id="KW-1185">Reference proteome</keyword>
<keyword evidence="1" id="KW-0808">Transferase</keyword>
<evidence type="ECO:0000313" key="2">
    <source>
        <dbReference type="EMBL" id="CAD6267501.1"/>
    </source>
</evidence>
<dbReference type="PANTHER" id="PTHR31896">
    <property type="entry name" value="FAMILY REGULATORY PROTEIN, PUTATIVE (AFU_ORTHOLOGUE AFUA_3G14730)-RELATED"/>
    <property type="match status" value="1"/>
</dbReference>
<dbReference type="InterPro" id="IPR023213">
    <property type="entry name" value="CAT-like_dom_sf"/>
</dbReference>
<dbReference type="PANTHER" id="PTHR31896:SF43">
    <property type="entry name" value="PROTEIN ENHANCED PSEUDOMONAS SUSCEPTIBILITY 1"/>
    <property type="match status" value="1"/>
</dbReference>
<dbReference type="OrthoDB" id="595207at2759"/>
<dbReference type="GO" id="GO:0016747">
    <property type="term" value="F:acyltransferase activity, transferring groups other than amino-acyl groups"/>
    <property type="evidence" value="ECO:0007669"/>
    <property type="project" value="UniProtKB-ARBA"/>
</dbReference>
<dbReference type="Proteomes" id="UP000604825">
    <property type="component" value="Unassembled WGS sequence"/>
</dbReference>
<dbReference type="InterPro" id="IPR051283">
    <property type="entry name" value="Sec_Metabolite_Acyltrans"/>
</dbReference>
<evidence type="ECO:0000313" key="3">
    <source>
        <dbReference type="Proteomes" id="UP000604825"/>
    </source>
</evidence>
<protein>
    <recommendedName>
        <fullName evidence="4">Acetyltransferase</fullName>
    </recommendedName>
</protein>
<proteinExistence type="predicted"/>
<evidence type="ECO:0000256" key="1">
    <source>
        <dbReference type="ARBA" id="ARBA00022679"/>
    </source>
</evidence>
<gene>
    <name evidence="2" type="ORF">NCGR_LOCUS50806</name>
</gene>
<name>A0A811RBT8_9POAL</name>
<dbReference type="AlphaFoldDB" id="A0A811RBT8"/>
<comment type="caution">
    <text evidence="2">The sequence shown here is derived from an EMBL/GenBank/DDBJ whole genome shotgun (WGS) entry which is preliminary data.</text>
</comment>
<dbReference type="Pfam" id="PF02458">
    <property type="entry name" value="Transferase"/>
    <property type="match status" value="1"/>
</dbReference>
<evidence type="ECO:0008006" key="4">
    <source>
        <dbReference type="Google" id="ProtNLM"/>
    </source>
</evidence>
<reference evidence="2" key="1">
    <citation type="submission" date="2020-10" db="EMBL/GenBank/DDBJ databases">
        <authorList>
            <person name="Han B."/>
            <person name="Lu T."/>
            <person name="Zhao Q."/>
            <person name="Huang X."/>
            <person name="Zhao Y."/>
        </authorList>
    </citation>
    <scope>NUCLEOTIDE SEQUENCE</scope>
</reference>
<accession>A0A811RBT8</accession>
<dbReference type="Gene3D" id="3.30.559.10">
    <property type="entry name" value="Chloramphenicol acetyltransferase-like domain"/>
    <property type="match status" value="2"/>
</dbReference>
<organism evidence="2 3">
    <name type="scientific">Miscanthus lutarioriparius</name>
    <dbReference type="NCBI Taxonomy" id="422564"/>
    <lineage>
        <taxon>Eukaryota</taxon>
        <taxon>Viridiplantae</taxon>
        <taxon>Streptophyta</taxon>
        <taxon>Embryophyta</taxon>
        <taxon>Tracheophyta</taxon>
        <taxon>Spermatophyta</taxon>
        <taxon>Magnoliopsida</taxon>
        <taxon>Liliopsida</taxon>
        <taxon>Poales</taxon>
        <taxon>Poaceae</taxon>
        <taxon>PACMAD clade</taxon>
        <taxon>Panicoideae</taxon>
        <taxon>Andropogonodae</taxon>
        <taxon>Andropogoneae</taxon>
        <taxon>Saccharinae</taxon>
        <taxon>Miscanthus</taxon>
    </lineage>
</organism>